<reference evidence="2" key="2">
    <citation type="submission" date="2018-05" db="EMBL/GenBank/DDBJ databases">
        <title>OpunRS2 (Oryza punctata Reference Sequence Version 2).</title>
        <authorList>
            <person name="Zhang J."/>
            <person name="Kudrna D."/>
            <person name="Lee S."/>
            <person name="Talag J."/>
            <person name="Welchert J."/>
            <person name="Wing R.A."/>
        </authorList>
    </citation>
    <scope>NUCLEOTIDE SEQUENCE [LARGE SCALE GENOMIC DNA]</scope>
</reference>
<sequence length="188" mass="20413">MNPSGRHRHRTSATPLPPLPPTVECQVLPAFPVLETLPAQPSRHRCLCPSSTPSRHRAAVAPPSRRPSPPSRRHRPAIARPPISTLRNIVALSPLLFSKRFLPSPLQPPPSIYLAAIVVAITSDSPSPVRRRGDRAPVDLPWMSSPPSSPPPPPTNPPPPRRRSGRAAAHQASRWVCGWRASRSPTTG</sequence>
<dbReference type="AlphaFoldDB" id="A0A0E0LF82"/>
<dbReference type="Gramene" id="OPUNC06G23980.2">
    <property type="protein sequence ID" value="OPUNC06G23980.2"/>
    <property type="gene ID" value="OPUNC06G23980"/>
</dbReference>
<name>A0A0E0LF82_ORYPU</name>
<keyword evidence="3" id="KW-1185">Reference proteome</keyword>
<feature type="region of interest" description="Disordered" evidence="1">
    <location>
        <begin position="1"/>
        <end position="21"/>
    </location>
</feature>
<dbReference type="EnsemblPlants" id="OPUNC06G23980.9">
    <property type="protein sequence ID" value="OPUNC06G23980.9"/>
    <property type="gene ID" value="OPUNC06G23980"/>
</dbReference>
<reference evidence="2" key="1">
    <citation type="submission" date="2015-04" db="UniProtKB">
        <authorList>
            <consortium name="EnsemblPlants"/>
        </authorList>
    </citation>
    <scope>IDENTIFICATION</scope>
</reference>
<evidence type="ECO:0000313" key="2">
    <source>
        <dbReference type="EnsemblPlants" id="OPUNC06G23980.2"/>
    </source>
</evidence>
<evidence type="ECO:0000256" key="1">
    <source>
        <dbReference type="SAM" id="MobiDB-lite"/>
    </source>
</evidence>
<organism evidence="2">
    <name type="scientific">Oryza punctata</name>
    <name type="common">Red rice</name>
    <dbReference type="NCBI Taxonomy" id="4537"/>
    <lineage>
        <taxon>Eukaryota</taxon>
        <taxon>Viridiplantae</taxon>
        <taxon>Streptophyta</taxon>
        <taxon>Embryophyta</taxon>
        <taxon>Tracheophyta</taxon>
        <taxon>Spermatophyta</taxon>
        <taxon>Magnoliopsida</taxon>
        <taxon>Liliopsida</taxon>
        <taxon>Poales</taxon>
        <taxon>Poaceae</taxon>
        <taxon>BOP clade</taxon>
        <taxon>Oryzoideae</taxon>
        <taxon>Oryzeae</taxon>
        <taxon>Oryzinae</taxon>
        <taxon>Oryza</taxon>
    </lineage>
</organism>
<evidence type="ECO:0000313" key="3">
    <source>
        <dbReference type="Proteomes" id="UP000026962"/>
    </source>
</evidence>
<dbReference type="EnsemblPlants" id="OPUNC06G23980.2">
    <property type="protein sequence ID" value="OPUNC06G23980.2"/>
    <property type="gene ID" value="OPUNC06G23980"/>
</dbReference>
<dbReference type="HOGENOM" id="CLU_1443224_0_0_1"/>
<feature type="region of interest" description="Disordered" evidence="1">
    <location>
        <begin position="125"/>
        <end position="188"/>
    </location>
</feature>
<feature type="region of interest" description="Disordered" evidence="1">
    <location>
        <begin position="47"/>
        <end position="77"/>
    </location>
</feature>
<accession>A0A0E0LF82</accession>
<protein>
    <submittedName>
        <fullName evidence="2">Uncharacterized protein</fullName>
    </submittedName>
</protein>
<dbReference type="Proteomes" id="UP000026962">
    <property type="component" value="Chromosome 6"/>
</dbReference>
<feature type="compositionally biased region" description="Basic residues" evidence="1">
    <location>
        <begin position="1"/>
        <end position="11"/>
    </location>
</feature>
<feature type="compositionally biased region" description="Pro residues" evidence="1">
    <location>
        <begin position="147"/>
        <end position="159"/>
    </location>
</feature>
<proteinExistence type="predicted"/>
<dbReference type="Gramene" id="OPUNC06G23980.9">
    <property type="protein sequence ID" value="OPUNC06G23980.9"/>
    <property type="gene ID" value="OPUNC06G23980"/>
</dbReference>